<comment type="caution">
    <text evidence="1">The sequence shown here is derived from an EMBL/GenBank/DDBJ whole genome shotgun (WGS) entry which is preliminary data.</text>
</comment>
<evidence type="ECO:0000313" key="2">
    <source>
        <dbReference type="Proteomes" id="UP000188729"/>
    </source>
</evidence>
<reference evidence="1 2" key="1">
    <citation type="submission" date="2016-11" db="EMBL/GenBank/DDBJ databases">
        <title>Genome sequence of Sphingomonas jeddahensis G39.</title>
        <authorList>
            <person name="Poehlein A."/>
            <person name="Wuebbeler J.H."/>
            <person name="Steinbuechel A."/>
            <person name="Daniel R."/>
        </authorList>
    </citation>
    <scope>NUCLEOTIDE SEQUENCE [LARGE SCALE GENOMIC DNA]</scope>
    <source>
        <strain evidence="1 2">G39</strain>
    </source>
</reference>
<dbReference type="EMBL" id="MPSB01000008">
    <property type="protein sequence ID" value="ONF95753.1"/>
    <property type="molecule type" value="Genomic_DNA"/>
</dbReference>
<organism evidence="1 2">
    <name type="scientific">Sphingomonas jeddahensis</name>
    <dbReference type="NCBI Taxonomy" id="1915074"/>
    <lineage>
        <taxon>Bacteria</taxon>
        <taxon>Pseudomonadati</taxon>
        <taxon>Pseudomonadota</taxon>
        <taxon>Alphaproteobacteria</taxon>
        <taxon>Sphingomonadales</taxon>
        <taxon>Sphingomonadaceae</taxon>
        <taxon>Sphingomonas</taxon>
    </lineage>
</organism>
<accession>A0A1V2ET85</accession>
<proteinExistence type="predicted"/>
<dbReference type="Proteomes" id="UP000188729">
    <property type="component" value="Unassembled WGS sequence"/>
</dbReference>
<keyword evidence="2" id="KW-1185">Reference proteome</keyword>
<dbReference type="OrthoDB" id="7451367at2"/>
<dbReference type="AlphaFoldDB" id="A0A1V2ET85"/>
<evidence type="ECO:0000313" key="1">
    <source>
        <dbReference type="EMBL" id="ONF95753.1"/>
    </source>
</evidence>
<name>A0A1V2ET85_9SPHN</name>
<dbReference type="STRING" id="1915074.SPHI_19540"/>
<protein>
    <submittedName>
        <fullName evidence="1">Uncharacterized protein</fullName>
    </submittedName>
</protein>
<sequence>MSQLYLADRHMVADAASLMRVFGDYAADEAAIRADHSRTLGNVVHFCRWRQVERLVRLLAANAPSGTVH</sequence>
<gene>
    <name evidence="1" type="ORF">SPHI_19540</name>
</gene>